<dbReference type="RefSeq" id="WP_008584782.1">
    <property type="nucleotide sequence ID" value="NZ_AOJO01000045.1"/>
</dbReference>
<dbReference type="EMBL" id="AOJO01000045">
    <property type="protein sequence ID" value="ELZ55084.1"/>
    <property type="molecule type" value="Genomic_DNA"/>
</dbReference>
<dbReference type="AlphaFoldDB" id="M0F913"/>
<feature type="transmembrane region" description="Helical" evidence="1">
    <location>
        <begin position="70"/>
        <end position="95"/>
    </location>
</feature>
<evidence type="ECO:0000313" key="3">
    <source>
        <dbReference type="Proteomes" id="UP000011689"/>
    </source>
</evidence>
<name>M0F913_9EURY</name>
<accession>M0F913</accession>
<evidence type="ECO:0000256" key="1">
    <source>
        <dbReference type="SAM" id="Phobius"/>
    </source>
</evidence>
<keyword evidence="1" id="KW-1133">Transmembrane helix</keyword>
<feature type="transmembrane region" description="Helical" evidence="1">
    <location>
        <begin position="119"/>
        <end position="140"/>
    </location>
</feature>
<organism evidence="2 3">
    <name type="scientific">Halorubrum hochstenium ATCC 700873</name>
    <dbReference type="NCBI Taxonomy" id="1227481"/>
    <lineage>
        <taxon>Archaea</taxon>
        <taxon>Methanobacteriati</taxon>
        <taxon>Methanobacteriota</taxon>
        <taxon>Stenosarchaea group</taxon>
        <taxon>Halobacteria</taxon>
        <taxon>Halobacteriales</taxon>
        <taxon>Haloferacaceae</taxon>
        <taxon>Halorubrum</taxon>
    </lineage>
</organism>
<reference evidence="2 3" key="1">
    <citation type="journal article" date="2014" name="PLoS Genet.">
        <title>Phylogenetically driven sequencing of extremely halophilic archaea reveals strategies for static and dynamic osmo-response.</title>
        <authorList>
            <person name="Becker E.A."/>
            <person name="Seitzer P.M."/>
            <person name="Tritt A."/>
            <person name="Larsen D."/>
            <person name="Krusor M."/>
            <person name="Yao A.I."/>
            <person name="Wu D."/>
            <person name="Madern D."/>
            <person name="Eisen J.A."/>
            <person name="Darling A.E."/>
            <person name="Facciotti M.T."/>
        </authorList>
    </citation>
    <scope>NUCLEOTIDE SEQUENCE [LARGE SCALE GENOMIC DNA]</scope>
    <source>
        <strain evidence="2 3">ATCC 700873</strain>
    </source>
</reference>
<proteinExistence type="predicted"/>
<comment type="caution">
    <text evidence="2">The sequence shown here is derived from an EMBL/GenBank/DDBJ whole genome shotgun (WGS) entry which is preliminary data.</text>
</comment>
<dbReference type="OrthoDB" id="331295at2157"/>
<sequence length="195" mass="19682">MPDDDTRFDPADRSRYELKRAANIVVPFSPIRKARACGVIALLGALAAPLVATLPASVRESAFTGPPASAPLGVAAVALAGTVAAGGAGLGLVALQRRLARGPEPTDDEVWTLLAVEDALTGIGFVTGGLGVVVGLSLLASGHWGLEALDGLRRNGIEPYLSLPGIPLTPWLVSAVGLVAGLAVLAATVVAVDPE</sequence>
<dbReference type="STRING" id="1227481.C467_10171"/>
<keyword evidence="1" id="KW-0812">Transmembrane</keyword>
<keyword evidence="1" id="KW-0472">Membrane</keyword>
<dbReference type="PATRIC" id="fig|1227481.4.peg.2005"/>
<feature type="transmembrane region" description="Helical" evidence="1">
    <location>
        <begin position="171"/>
        <end position="192"/>
    </location>
</feature>
<feature type="transmembrane region" description="Helical" evidence="1">
    <location>
        <begin position="36"/>
        <end position="58"/>
    </location>
</feature>
<gene>
    <name evidence="2" type="ORF">C467_10171</name>
</gene>
<dbReference type="GeneID" id="72713521"/>
<keyword evidence="3" id="KW-1185">Reference proteome</keyword>
<protein>
    <submittedName>
        <fullName evidence="2">Uncharacterized protein</fullName>
    </submittedName>
</protein>
<evidence type="ECO:0000313" key="2">
    <source>
        <dbReference type="EMBL" id="ELZ55084.1"/>
    </source>
</evidence>
<dbReference type="Proteomes" id="UP000011689">
    <property type="component" value="Unassembled WGS sequence"/>
</dbReference>